<keyword evidence="5 6" id="KW-0472">Membrane</keyword>
<dbReference type="Pfam" id="PF01554">
    <property type="entry name" value="MatE"/>
    <property type="match status" value="2"/>
</dbReference>
<dbReference type="PANTHER" id="PTHR42893">
    <property type="entry name" value="PROTEIN DETOXIFICATION 44, CHLOROPLASTIC-RELATED"/>
    <property type="match status" value="1"/>
</dbReference>
<comment type="subcellular location">
    <subcellularLocation>
        <location evidence="1">Membrane</location>
        <topology evidence="1">Multi-pass membrane protein</topology>
    </subcellularLocation>
</comment>
<feature type="transmembrane region" description="Helical" evidence="6">
    <location>
        <begin position="70"/>
        <end position="90"/>
    </location>
</feature>
<evidence type="ECO:0000256" key="5">
    <source>
        <dbReference type="ARBA" id="ARBA00023136"/>
    </source>
</evidence>
<comment type="caution">
    <text evidence="6">Lacks conserved residue(s) required for the propagation of feature annotation.</text>
</comment>
<reference evidence="7 8" key="1">
    <citation type="journal article" date="2024" name="Nat. Commun.">
        <title>Phylogenomics reveals the evolutionary origins of lichenization in chlorophyte algae.</title>
        <authorList>
            <person name="Puginier C."/>
            <person name="Libourel C."/>
            <person name="Otte J."/>
            <person name="Skaloud P."/>
            <person name="Haon M."/>
            <person name="Grisel S."/>
            <person name="Petersen M."/>
            <person name="Berrin J.G."/>
            <person name="Delaux P.M."/>
            <person name="Dal Grande F."/>
            <person name="Keller J."/>
        </authorList>
    </citation>
    <scope>NUCLEOTIDE SEQUENCE [LARGE SCALE GENOMIC DNA]</scope>
    <source>
        <strain evidence="7 8">SAG 2523</strain>
    </source>
</reference>
<dbReference type="PANTHER" id="PTHR42893:SF46">
    <property type="entry name" value="PROTEIN DETOXIFICATION 44, CHLOROPLASTIC"/>
    <property type="match status" value="1"/>
</dbReference>
<proteinExistence type="inferred from homology"/>
<comment type="similarity">
    <text evidence="2 6">Belongs to the multi antimicrobial extrusion (MATE) (TC 2.A.66.1) family.</text>
</comment>
<dbReference type="CDD" id="cd13136">
    <property type="entry name" value="MATE_DinF_like"/>
    <property type="match status" value="1"/>
</dbReference>
<comment type="caution">
    <text evidence="7">The sequence shown here is derived from an EMBL/GenBank/DDBJ whole genome shotgun (WGS) entry which is preliminary data.</text>
</comment>
<dbReference type="GO" id="GO:0016020">
    <property type="term" value="C:membrane"/>
    <property type="evidence" value="ECO:0007669"/>
    <property type="project" value="UniProtKB-SubCell"/>
</dbReference>
<protein>
    <recommendedName>
        <fullName evidence="6">Protein DETOXIFICATION</fullName>
    </recommendedName>
    <alternativeName>
        <fullName evidence="6">Multidrug and toxic compound extrusion protein</fullName>
    </alternativeName>
</protein>
<dbReference type="InterPro" id="IPR002528">
    <property type="entry name" value="MATE_fam"/>
</dbReference>
<feature type="transmembrane region" description="Helical" evidence="6">
    <location>
        <begin position="289"/>
        <end position="311"/>
    </location>
</feature>
<sequence>MSILLDPVMSLVDTALVGRLGAAELGAVGLSSLIFNLSNFLFNFLLIVTTPKIAAAVARSDTEAASQTTAQGLWIGAGIGIIMGTAIWFLGPPAMQALQAEPAVAQHAVTYLRCRAVASPAVLSLYVVIGSFRGWADTRTPLVASIFANVANLVGDCVLMFGFGWGVAGAALATSFSQYCSLAILLAMGIRKGMLKFSDLRYPPDPRDIGALLRSGLALSLRNTANLAVIMSVTGLVTKLGSIHLAAHEIIRQVYIFSLQSFSSFDIAAQTLIASYLGRGNRAVARDVLVRVVQIGTAIGIGMMLLIFNFRSSIPRIFSQDPAVVKLAADTLIVIALYLPLDAVAQILEGGLLGASDTGYIGKAAIVTAGLAFAAVILTFQSYPNLPGLWFGLKTLTLGRLATGSYRYISKNAPLGILHDAHLDATAPDLVLMAASCFRGFPLQKPRSIRIQSSLDKSPRRLVTQSPVNPLSITPLEEKCLTSFLAISPREASGTATRARAEDLCQSAARDQKSPSDFVIGALVALEADAETVGAAGNLQDLDGSWRLIFSSSAPIPPWRYIPIPESFIVNVADSSFALKSQLGFIGTNFQGSFTWDPLTSKLNFGFNQLLLSCFSWRKTFKLDVSWKTYTWFYVRDSLACARSSEGGLIMMLLESRNHPTHGE</sequence>
<organism evidence="7 8">
    <name type="scientific">Apatococcus fuscideae</name>
    <dbReference type="NCBI Taxonomy" id="2026836"/>
    <lineage>
        <taxon>Eukaryota</taxon>
        <taxon>Viridiplantae</taxon>
        <taxon>Chlorophyta</taxon>
        <taxon>core chlorophytes</taxon>
        <taxon>Trebouxiophyceae</taxon>
        <taxon>Chlorellales</taxon>
        <taxon>Chlorellaceae</taxon>
        <taxon>Apatococcus</taxon>
    </lineage>
</organism>
<dbReference type="GO" id="GO:0015297">
    <property type="term" value="F:antiporter activity"/>
    <property type="evidence" value="ECO:0007669"/>
    <property type="project" value="InterPro"/>
</dbReference>
<feature type="transmembrane region" description="Helical" evidence="6">
    <location>
        <begin position="167"/>
        <end position="188"/>
    </location>
</feature>
<evidence type="ECO:0000256" key="2">
    <source>
        <dbReference type="ARBA" id="ARBA00010199"/>
    </source>
</evidence>
<dbReference type="InterPro" id="IPR044644">
    <property type="entry name" value="DinF-like"/>
</dbReference>
<evidence type="ECO:0000256" key="4">
    <source>
        <dbReference type="ARBA" id="ARBA00022989"/>
    </source>
</evidence>
<keyword evidence="3 6" id="KW-0812">Transmembrane</keyword>
<evidence type="ECO:0000256" key="6">
    <source>
        <dbReference type="RuleBase" id="RU004914"/>
    </source>
</evidence>
<name>A0AAW1T8J9_9CHLO</name>
<evidence type="ECO:0000313" key="8">
    <source>
        <dbReference type="Proteomes" id="UP001485043"/>
    </source>
</evidence>
<dbReference type="GO" id="GO:0042910">
    <property type="term" value="F:xenobiotic transmembrane transporter activity"/>
    <property type="evidence" value="ECO:0007669"/>
    <property type="project" value="InterPro"/>
</dbReference>
<evidence type="ECO:0000256" key="1">
    <source>
        <dbReference type="ARBA" id="ARBA00004141"/>
    </source>
</evidence>
<feature type="transmembrane region" description="Helical" evidence="6">
    <location>
        <begin position="361"/>
        <end position="380"/>
    </location>
</feature>
<dbReference type="Proteomes" id="UP001485043">
    <property type="component" value="Unassembled WGS sequence"/>
</dbReference>
<evidence type="ECO:0000256" key="3">
    <source>
        <dbReference type="ARBA" id="ARBA00022692"/>
    </source>
</evidence>
<gene>
    <name evidence="7" type="ORF">WJX84_009271</name>
</gene>
<feature type="transmembrane region" description="Helical" evidence="6">
    <location>
        <begin position="110"/>
        <end position="129"/>
    </location>
</feature>
<evidence type="ECO:0000313" key="7">
    <source>
        <dbReference type="EMBL" id="KAK9865233.1"/>
    </source>
</evidence>
<dbReference type="NCBIfam" id="TIGR00797">
    <property type="entry name" value="matE"/>
    <property type="match status" value="1"/>
</dbReference>
<keyword evidence="4 6" id="KW-1133">Transmembrane helix</keyword>
<dbReference type="EMBL" id="JALJOV010000268">
    <property type="protein sequence ID" value="KAK9865233.1"/>
    <property type="molecule type" value="Genomic_DNA"/>
</dbReference>
<feature type="transmembrane region" description="Helical" evidence="6">
    <location>
        <begin position="141"/>
        <end position="161"/>
    </location>
</feature>
<dbReference type="AlphaFoldDB" id="A0AAW1T8J9"/>
<keyword evidence="8" id="KW-1185">Reference proteome</keyword>
<accession>A0AAW1T8J9</accession>